<dbReference type="PROSITE" id="PS51257">
    <property type="entry name" value="PROKAR_LIPOPROTEIN"/>
    <property type="match status" value="1"/>
</dbReference>
<name>A0A196S6M9_BLAHN</name>
<dbReference type="PANTHER" id="PTHR20961">
    <property type="entry name" value="GLYCOSYLTRANSFERASE"/>
    <property type="match status" value="1"/>
</dbReference>
<dbReference type="GO" id="GO:0016757">
    <property type="term" value="F:glycosyltransferase activity"/>
    <property type="evidence" value="ECO:0007669"/>
    <property type="project" value="UniProtKB-KW"/>
</dbReference>
<dbReference type="PANTHER" id="PTHR20961:SF38">
    <property type="entry name" value="PROTEIN O-LINKED-MANNOSE BETA-1,4-N-ACETYLGLUCOSAMINYLTRANSFERASE 2"/>
    <property type="match status" value="1"/>
</dbReference>
<keyword evidence="10" id="KW-1185">Reference proteome</keyword>
<gene>
    <name evidence="9" type="ORF">AV274_6557</name>
</gene>
<evidence type="ECO:0000313" key="10">
    <source>
        <dbReference type="Proteomes" id="UP000078348"/>
    </source>
</evidence>
<keyword evidence="3" id="KW-0808">Transferase</keyword>
<evidence type="ECO:0000256" key="2">
    <source>
        <dbReference type="ARBA" id="ARBA00022676"/>
    </source>
</evidence>
<evidence type="ECO:0000256" key="1">
    <source>
        <dbReference type="ARBA" id="ARBA00004167"/>
    </source>
</evidence>
<proteinExistence type="predicted"/>
<comment type="subcellular location">
    <subcellularLocation>
        <location evidence="1">Membrane</location>
        <topology evidence="1">Single-pass membrane protein</topology>
    </subcellularLocation>
</comment>
<evidence type="ECO:0000256" key="7">
    <source>
        <dbReference type="ARBA" id="ARBA00023180"/>
    </source>
</evidence>
<dbReference type="Proteomes" id="UP000078348">
    <property type="component" value="Unassembled WGS sequence"/>
</dbReference>
<accession>A0A196S6M9</accession>
<feature type="domain" description="Glycosyltransferase 61 catalytic" evidence="8">
    <location>
        <begin position="376"/>
        <end position="452"/>
    </location>
</feature>
<evidence type="ECO:0000256" key="4">
    <source>
        <dbReference type="ARBA" id="ARBA00022692"/>
    </source>
</evidence>
<keyword evidence="4" id="KW-0812">Transmembrane</keyword>
<dbReference type="InterPro" id="IPR007657">
    <property type="entry name" value="Glycosyltransferase_61"/>
</dbReference>
<evidence type="ECO:0000256" key="6">
    <source>
        <dbReference type="ARBA" id="ARBA00023136"/>
    </source>
</evidence>
<sequence length="542" mass="64042">MDVRNIVYVVLLTVISCWWVHQFKQYILGSVELKGYDAIANYSKQTELLYHSFTHKTVPLDFYQTTQFEKAAKPEVTPSMSLDSHHDIIPDMRKSRFDEWDRNYAYDVVKHEPVPFIYNDTGVLWEEKMGVDFTSASWYEDFEDIKSHIYKNITKDMKSELNRFWKESNGYSRIMHTKNYAFVSNACVNVRNGKVTLYMKSDLTVNKIVTEYKWKDFYFNVYEVNTGTIPRNLLPPNPLDLLITHPRAVTNAYQFLEGTSMLAYVAMHPNDFPIYKNLLVVTSMKDQNMNEWNSRVLELLLRMFPSDRQPRLLHPYTDPQFNSRNIVCDRILTFLRNWEPAGSGSFLGTLLAADWLRAATYTYMNFYPPHYRNEKLQLTIVRRPTFRLVLNHDKLIKRINQMLLDYYTYDDIVLEELTVNQRIMQLTKTDVFFAVHGTGLANMLFMTRDSYLIEVYPPFWYWSCYQRFAKAIGVKSVVFKSKGERGPECKDAEDKSTLCQQKGIRDRSWNISINDGIKYLWGARLYVIEHKYHRDPATMRDD</sequence>
<keyword evidence="2" id="KW-0328">Glycosyltransferase</keyword>
<organism evidence="9 10">
    <name type="scientific">Blastocystis sp. subtype 1 (strain ATCC 50177 / NandII)</name>
    <dbReference type="NCBI Taxonomy" id="478820"/>
    <lineage>
        <taxon>Eukaryota</taxon>
        <taxon>Sar</taxon>
        <taxon>Stramenopiles</taxon>
        <taxon>Bigyra</taxon>
        <taxon>Opalozoa</taxon>
        <taxon>Opalinata</taxon>
        <taxon>Blastocystidae</taxon>
        <taxon>Blastocystis</taxon>
    </lineage>
</organism>
<protein>
    <recommendedName>
        <fullName evidence="8">Glycosyltransferase 61 catalytic domain-containing protein</fullName>
    </recommendedName>
</protein>
<evidence type="ECO:0000313" key="9">
    <source>
        <dbReference type="EMBL" id="OAO11722.1"/>
    </source>
</evidence>
<evidence type="ECO:0000256" key="5">
    <source>
        <dbReference type="ARBA" id="ARBA00022989"/>
    </source>
</evidence>
<dbReference type="Pfam" id="PF04577">
    <property type="entry name" value="Glyco_transf_61"/>
    <property type="match status" value="1"/>
</dbReference>
<keyword evidence="7" id="KW-0325">Glycoprotein</keyword>
<comment type="caution">
    <text evidence="9">The sequence shown here is derived from an EMBL/GenBank/DDBJ whole genome shotgun (WGS) entry which is preliminary data.</text>
</comment>
<dbReference type="GO" id="GO:0016020">
    <property type="term" value="C:membrane"/>
    <property type="evidence" value="ECO:0007669"/>
    <property type="project" value="UniProtKB-SubCell"/>
</dbReference>
<keyword evidence="5" id="KW-1133">Transmembrane helix</keyword>
<dbReference type="AlphaFoldDB" id="A0A196S6M9"/>
<keyword evidence="6" id="KW-0472">Membrane</keyword>
<dbReference type="InterPro" id="IPR049625">
    <property type="entry name" value="Glyco_transf_61_cat"/>
</dbReference>
<dbReference type="OrthoDB" id="529273at2759"/>
<dbReference type="EMBL" id="LXWW01000580">
    <property type="protein sequence ID" value="OAO11722.1"/>
    <property type="molecule type" value="Genomic_DNA"/>
</dbReference>
<evidence type="ECO:0000259" key="8">
    <source>
        <dbReference type="Pfam" id="PF04577"/>
    </source>
</evidence>
<reference evidence="9 10" key="1">
    <citation type="submission" date="2016-05" db="EMBL/GenBank/DDBJ databases">
        <title>Nuclear genome of Blastocystis sp. subtype 1 NandII.</title>
        <authorList>
            <person name="Gentekaki E."/>
            <person name="Curtis B."/>
            <person name="Stairs C."/>
            <person name="Eme L."/>
            <person name="Herman E."/>
            <person name="Klimes V."/>
            <person name="Arias M.C."/>
            <person name="Elias M."/>
            <person name="Hilliou F."/>
            <person name="Klute M."/>
            <person name="Malik S.-B."/>
            <person name="Pightling A."/>
            <person name="Rachubinski R."/>
            <person name="Salas D."/>
            <person name="Schlacht A."/>
            <person name="Suga H."/>
            <person name="Archibald J."/>
            <person name="Ball S.G."/>
            <person name="Clark G."/>
            <person name="Dacks J."/>
            <person name="Van Der Giezen M."/>
            <person name="Tsaousis A."/>
            <person name="Roger A."/>
        </authorList>
    </citation>
    <scope>NUCLEOTIDE SEQUENCE [LARGE SCALE GENOMIC DNA]</scope>
    <source>
        <strain evidence="10">ATCC 50177 / NandII</strain>
    </source>
</reference>
<evidence type="ECO:0000256" key="3">
    <source>
        <dbReference type="ARBA" id="ARBA00022679"/>
    </source>
</evidence>